<evidence type="ECO:0000313" key="1">
    <source>
        <dbReference type="EMBL" id="SOQ40114.1"/>
    </source>
</evidence>
<gene>
    <name evidence="1" type="ORF">SFRICE_030693</name>
</gene>
<name>A0A2H1VIM9_SPOFR</name>
<dbReference type="EMBL" id="ODYU01002518">
    <property type="protein sequence ID" value="SOQ40114.1"/>
    <property type="molecule type" value="Genomic_DNA"/>
</dbReference>
<organism evidence="1">
    <name type="scientific">Spodoptera frugiperda</name>
    <name type="common">Fall armyworm</name>
    <dbReference type="NCBI Taxonomy" id="7108"/>
    <lineage>
        <taxon>Eukaryota</taxon>
        <taxon>Metazoa</taxon>
        <taxon>Ecdysozoa</taxon>
        <taxon>Arthropoda</taxon>
        <taxon>Hexapoda</taxon>
        <taxon>Insecta</taxon>
        <taxon>Pterygota</taxon>
        <taxon>Neoptera</taxon>
        <taxon>Endopterygota</taxon>
        <taxon>Lepidoptera</taxon>
        <taxon>Glossata</taxon>
        <taxon>Ditrysia</taxon>
        <taxon>Noctuoidea</taxon>
        <taxon>Noctuidae</taxon>
        <taxon>Amphipyrinae</taxon>
        <taxon>Spodoptera</taxon>
    </lineage>
</organism>
<proteinExistence type="predicted"/>
<reference evidence="1" key="1">
    <citation type="submission" date="2016-07" db="EMBL/GenBank/DDBJ databases">
        <authorList>
            <person name="Bretaudeau A."/>
        </authorList>
    </citation>
    <scope>NUCLEOTIDE SEQUENCE</scope>
    <source>
        <strain evidence="1">Rice</strain>
        <tissue evidence="1">Whole body</tissue>
    </source>
</reference>
<protein>
    <submittedName>
        <fullName evidence="1">SFRICE_030693</fullName>
    </submittedName>
</protein>
<dbReference type="AlphaFoldDB" id="A0A2H1VIM9"/>
<accession>A0A2H1VIM9</accession>
<sequence length="212" mass="23780">MRCLMNEHRDCTVSAVAGQHVAGSIPARNNSLCDPQIVISGLDGMCMRNCMFVNAPTTQAKSVMWGKIKKKSQLQCSVYSWIVWFSSTVQLKANLIQLVTYPIFSVNDQTDHLIVCNRHRPWTLETPEALQGLGRLGRGASSNFTHTRKQNASVVLHRFSVGRGITGRAGLSCRSMALPHLMIYLLLTFKEKQTLRCNYTVEMVRRGTTYSN</sequence>